<feature type="transmembrane region" description="Helical" evidence="1">
    <location>
        <begin position="20"/>
        <end position="39"/>
    </location>
</feature>
<keyword evidence="1" id="KW-0472">Membrane</keyword>
<dbReference type="Proteomes" id="UP000032067">
    <property type="component" value="Unassembled WGS sequence"/>
</dbReference>
<dbReference type="OrthoDB" id="8904156at2"/>
<gene>
    <name evidence="3" type="ORF">RT97_03275</name>
</gene>
<evidence type="ECO:0000313" key="3">
    <source>
        <dbReference type="EMBL" id="KIQ35803.1"/>
    </source>
</evidence>
<keyword evidence="1" id="KW-1133">Transmembrane helix</keyword>
<name>A0A0D0M296_VARPD</name>
<dbReference type="AlphaFoldDB" id="A0A0D0M296"/>
<dbReference type="InterPro" id="IPR025746">
    <property type="entry name" value="PilX_N_dom"/>
</dbReference>
<evidence type="ECO:0000313" key="4">
    <source>
        <dbReference type="Proteomes" id="UP000032067"/>
    </source>
</evidence>
<keyword evidence="1" id="KW-0812">Transmembrane</keyword>
<sequence>MSAPRPFLTSSARARQRGAALFVAMIMMLLVLVLAVVGMRTITLESRIAGNMLQSQRLQETADGALRDGERAIQKYGLALSKCADGATTPYDGVKPCFISEARTDALGLQTSFGSIASASGFTGPYASWYPRYISTVCPKGSSATSALDAATGGCMEFYELNAQATSTDAVQNCGPLAFCLRSAINLFIK</sequence>
<dbReference type="RefSeq" id="WP_042577353.1">
    <property type="nucleotide sequence ID" value="NZ_JXQQ01000008.1"/>
</dbReference>
<organism evidence="3 4">
    <name type="scientific">Variovorax paradoxus</name>
    <dbReference type="NCBI Taxonomy" id="34073"/>
    <lineage>
        <taxon>Bacteria</taxon>
        <taxon>Pseudomonadati</taxon>
        <taxon>Pseudomonadota</taxon>
        <taxon>Betaproteobacteria</taxon>
        <taxon>Burkholderiales</taxon>
        <taxon>Comamonadaceae</taxon>
        <taxon>Variovorax</taxon>
    </lineage>
</organism>
<dbReference type="Pfam" id="PF14341">
    <property type="entry name" value="PilX_N"/>
    <property type="match status" value="1"/>
</dbReference>
<reference evidence="3 4" key="1">
    <citation type="submission" date="2014-12" db="EMBL/GenBank/DDBJ databases">
        <title>16Stimator: statistical estimation of ribosomal gene copy numbers from draft genome assemblies.</title>
        <authorList>
            <person name="Perisin M.A."/>
            <person name="Vetter M."/>
            <person name="Gilbert J.A."/>
            <person name="Bergelson J."/>
        </authorList>
    </citation>
    <scope>NUCLEOTIDE SEQUENCE [LARGE SCALE GENOMIC DNA]</scope>
    <source>
        <strain evidence="3 4">MEDvA23</strain>
    </source>
</reference>
<evidence type="ECO:0000256" key="1">
    <source>
        <dbReference type="SAM" id="Phobius"/>
    </source>
</evidence>
<accession>A0A0D0M296</accession>
<feature type="domain" description="Type 4 fimbrial biogenesis protein PilX N-terminal" evidence="2">
    <location>
        <begin position="17"/>
        <end position="67"/>
    </location>
</feature>
<dbReference type="EMBL" id="JXQQ01000008">
    <property type="protein sequence ID" value="KIQ35803.1"/>
    <property type="molecule type" value="Genomic_DNA"/>
</dbReference>
<protein>
    <submittedName>
        <fullName evidence="3">Pilus assembly protein PilX</fullName>
    </submittedName>
</protein>
<comment type="caution">
    <text evidence="3">The sequence shown here is derived from an EMBL/GenBank/DDBJ whole genome shotgun (WGS) entry which is preliminary data.</text>
</comment>
<evidence type="ECO:0000259" key="2">
    <source>
        <dbReference type="Pfam" id="PF14341"/>
    </source>
</evidence>
<proteinExistence type="predicted"/>